<dbReference type="GO" id="GO:0015074">
    <property type="term" value="P:DNA integration"/>
    <property type="evidence" value="ECO:0007669"/>
    <property type="project" value="InterPro"/>
</dbReference>
<dbReference type="Pfam" id="PF00589">
    <property type="entry name" value="Phage_integrase"/>
    <property type="match status" value="1"/>
</dbReference>
<protein>
    <submittedName>
        <fullName evidence="3">Site-specific integrase</fullName>
    </submittedName>
</protein>
<dbReference type="PROSITE" id="PS51898">
    <property type="entry name" value="TYR_RECOMBINASE"/>
    <property type="match status" value="1"/>
</dbReference>
<keyword evidence="1" id="KW-0233">DNA recombination</keyword>
<dbReference type="EMBL" id="CP108313">
    <property type="protein sequence ID" value="WTW66766.1"/>
    <property type="molecule type" value="Genomic_DNA"/>
</dbReference>
<gene>
    <name evidence="3" type="ORF">OG398_00015</name>
    <name evidence="4" type="ORF">OG398_38395</name>
    <name evidence="5" type="ORF">OG398_38430</name>
</gene>
<dbReference type="InterPro" id="IPR002104">
    <property type="entry name" value="Integrase_catalytic"/>
</dbReference>
<evidence type="ECO:0000313" key="5">
    <source>
        <dbReference type="EMBL" id="WTW74165.1"/>
    </source>
</evidence>
<dbReference type="GO" id="GO:0006310">
    <property type="term" value="P:DNA recombination"/>
    <property type="evidence" value="ECO:0007669"/>
    <property type="project" value="UniProtKB-KW"/>
</dbReference>
<dbReference type="GO" id="GO:0003677">
    <property type="term" value="F:DNA binding"/>
    <property type="evidence" value="ECO:0007669"/>
    <property type="project" value="InterPro"/>
</dbReference>
<dbReference type="EMBL" id="CP108314">
    <property type="protein sequence ID" value="WTW74165.1"/>
    <property type="molecule type" value="Genomic_DNA"/>
</dbReference>
<reference evidence="3" key="1">
    <citation type="submission" date="2022-10" db="EMBL/GenBank/DDBJ databases">
        <title>The complete genomes of actinobacterial strains from the NBC collection.</title>
        <authorList>
            <person name="Joergensen T.S."/>
            <person name="Alvarez Arevalo M."/>
            <person name="Sterndorff E.B."/>
            <person name="Faurdal D."/>
            <person name="Vuksanovic O."/>
            <person name="Mourched A.-S."/>
            <person name="Charusanti P."/>
            <person name="Shaw S."/>
            <person name="Blin K."/>
            <person name="Weber T."/>
        </authorList>
    </citation>
    <scope>NUCLEOTIDE SEQUENCE</scope>
    <source>
        <strain evidence="3">NBC_00008</strain>
    </source>
</reference>
<feature type="domain" description="Tyr recombinase" evidence="2">
    <location>
        <begin position="475"/>
        <end position="682"/>
    </location>
</feature>
<dbReference type="InterPro" id="IPR013762">
    <property type="entry name" value="Integrase-like_cat_sf"/>
</dbReference>
<proteinExistence type="predicted"/>
<dbReference type="AlphaFoldDB" id="A0AAU2VHI8"/>
<evidence type="ECO:0000256" key="1">
    <source>
        <dbReference type="ARBA" id="ARBA00023172"/>
    </source>
</evidence>
<evidence type="ECO:0000259" key="2">
    <source>
        <dbReference type="PROSITE" id="PS51898"/>
    </source>
</evidence>
<evidence type="ECO:0000313" key="4">
    <source>
        <dbReference type="EMBL" id="WTW73696.1"/>
    </source>
</evidence>
<name>A0AAU2VHI8_9ACTN</name>
<organism evidence="3">
    <name type="scientific">Streptomyces sp. NBC_00008</name>
    <dbReference type="NCBI Taxonomy" id="2903610"/>
    <lineage>
        <taxon>Bacteria</taxon>
        <taxon>Bacillati</taxon>
        <taxon>Actinomycetota</taxon>
        <taxon>Actinomycetes</taxon>
        <taxon>Kitasatosporales</taxon>
        <taxon>Streptomycetaceae</taxon>
        <taxon>Streptomyces</taxon>
    </lineage>
</organism>
<evidence type="ECO:0000313" key="3">
    <source>
        <dbReference type="EMBL" id="WTW66766.1"/>
    </source>
</evidence>
<sequence length="838" mass="93623">MSTPSVVVLTFPTELSGGMPALDSGGWVEWLQAHTDPGWRPAEWQPQFWLFTGSVEEPRTSVSLCRTEVCETVVSPRNGYCPLCKEAQKQSALPDEEFARTFVPVRTKTAFGGIREACSVTRDGQRCVRSRHCKGLCALHYVQWRSHTTRRHTGDWYALAIPYTDVLPCPVPACTLPAVYTRGGLCRHHGQRFREYRRTFPDTPAQEWAAAQVPYLAPHRFSLAPLPQPLRQEVLFGLQQADPWLRTFEPAQVRRLVRDLAGTTTLISDLSDKQMCPRSTAGVLRVLGRIRTAARSGFQEYTGTAPDESDALDLRALGQKARTPGGIKRPKTVDLRIIQQLWLRSLLRTWTIQQRPGSDEFARTLRAVELASRALAQRPGTDDPARLRYDDVTAVVEAFRTAPKLDGQLAGWNYRMSIASHFFALIDYGRRSGAADDLSAAFVRDPAAHRIAQEEAGEDEIGKAIPEPVIRQLDAHLHLLGQGRARGQRTLDAPDLQLMYSTLYTLLRDTGRRPNEIVSLPRDCLETRQDQTSLVWHNHKARRHRRRLPITASTAQAIRTWQTRRDQLQPILPPGGATYLFPVLTHLGTRQHLHTSYLSETLRLWVDAIPALHDEGTDLQGNPLPFDRSLIYAYAFRHSYAQRHADAGTPLDVLCELMDHKSVRTTQRYYTVSLKRKREAVTRLSAHVVDSHGRPSPCSDTSYELRSVAVPYGGCTEPSNVKAGGGSCPIRFQCAGCGYYRPDPSYLAAIEQHINELRADRETARAMDAAEFVITALTAQITAFEQVTDRMRRRLAALPAAEQAEIEEASTVLRKARAGSGHTLLPLAATHASKGGSS</sequence>
<dbReference type="Gene3D" id="1.10.443.10">
    <property type="entry name" value="Intergrase catalytic core"/>
    <property type="match status" value="1"/>
</dbReference>
<dbReference type="EMBL" id="CP108313">
    <property type="protein sequence ID" value="WTW73696.1"/>
    <property type="molecule type" value="Genomic_DNA"/>
</dbReference>
<dbReference type="CDD" id="cd00397">
    <property type="entry name" value="DNA_BRE_C"/>
    <property type="match status" value="1"/>
</dbReference>
<accession>A0AAU2VHI8</accession>
<dbReference type="SUPFAM" id="SSF56349">
    <property type="entry name" value="DNA breaking-rejoining enzymes"/>
    <property type="match status" value="1"/>
</dbReference>
<dbReference type="InterPro" id="IPR011010">
    <property type="entry name" value="DNA_brk_join_enz"/>
</dbReference>